<comment type="caution">
    <text evidence="1">The sequence shown here is derived from an EMBL/GenBank/DDBJ whole genome shotgun (WGS) entry which is preliminary data.</text>
</comment>
<gene>
    <name evidence="1" type="ORF">B0A54_11889</name>
</gene>
<sequence>MANPAITTDMASHWPQEKNFRRALDNVLAHQEIIQSTLIWQTMYTNSPFKLEDVARAKALVKDIEELKKNSQGFLPAPISPCPDSGEAAVKFFNVTEVFEKILLHLSIPDLHRAEDTSRVFRNTVIGSPKLQRKLFRTTAKTDPLRSLGYVGPFDFEDPWHGYSIFCFSAAEEPFSALTRSTPRVQWKARFQSSTGRLPPLSNKVLDMFVAQPPIQLSNFITDCCATRWEAGWSVSRTQSQLVLRDSGVKLRDLYEIAQGLLEEHRLCPDSDNLNERGFVQNMVQLWGDFEIWDDFAAREWPFKNFISEDDPAWVPIKERAKKSEALQVRLSAYMAAKTAAKEKRQPMFTLQEFEARA</sequence>
<proteinExistence type="predicted"/>
<dbReference type="EMBL" id="NAJP01000058">
    <property type="protein sequence ID" value="TKA36646.1"/>
    <property type="molecule type" value="Genomic_DNA"/>
</dbReference>
<reference evidence="1 2" key="1">
    <citation type="submission" date="2017-03" db="EMBL/GenBank/DDBJ databases">
        <title>Genomes of endolithic fungi from Antarctica.</title>
        <authorList>
            <person name="Coleine C."/>
            <person name="Masonjones S."/>
            <person name="Stajich J.E."/>
        </authorList>
    </citation>
    <scope>NUCLEOTIDE SEQUENCE [LARGE SCALE GENOMIC DNA]</scope>
    <source>
        <strain evidence="1 2">CCFEE 5311</strain>
    </source>
</reference>
<evidence type="ECO:0008006" key="3">
    <source>
        <dbReference type="Google" id="ProtNLM"/>
    </source>
</evidence>
<organism evidence="1 2">
    <name type="scientific">Friedmanniomyces endolithicus</name>
    <dbReference type="NCBI Taxonomy" id="329885"/>
    <lineage>
        <taxon>Eukaryota</taxon>
        <taxon>Fungi</taxon>
        <taxon>Dikarya</taxon>
        <taxon>Ascomycota</taxon>
        <taxon>Pezizomycotina</taxon>
        <taxon>Dothideomycetes</taxon>
        <taxon>Dothideomycetidae</taxon>
        <taxon>Mycosphaerellales</taxon>
        <taxon>Teratosphaeriaceae</taxon>
        <taxon>Friedmanniomyces</taxon>
    </lineage>
</organism>
<dbReference type="InterPro" id="IPR036047">
    <property type="entry name" value="F-box-like_dom_sf"/>
</dbReference>
<accession>A0A4U0UNU2</accession>
<protein>
    <recommendedName>
        <fullName evidence="3">F-box domain-containing protein</fullName>
    </recommendedName>
</protein>
<dbReference type="AlphaFoldDB" id="A0A4U0UNU2"/>
<name>A0A4U0UNU2_9PEZI</name>
<dbReference type="Proteomes" id="UP000310066">
    <property type="component" value="Unassembled WGS sequence"/>
</dbReference>
<evidence type="ECO:0000313" key="2">
    <source>
        <dbReference type="Proteomes" id="UP000310066"/>
    </source>
</evidence>
<dbReference type="SUPFAM" id="SSF81383">
    <property type="entry name" value="F-box domain"/>
    <property type="match status" value="1"/>
</dbReference>
<evidence type="ECO:0000313" key="1">
    <source>
        <dbReference type="EMBL" id="TKA36646.1"/>
    </source>
</evidence>
<dbReference type="OrthoDB" id="3640679at2759"/>